<gene>
    <name evidence="1" type="ORF">BCM02_102743</name>
</gene>
<dbReference type="InterPro" id="IPR014903">
    <property type="entry name" value="DUF1796"/>
</dbReference>
<dbReference type="Pfam" id="PF08795">
    <property type="entry name" value="DUF1796"/>
    <property type="match status" value="1"/>
</dbReference>
<reference evidence="1 2" key="1">
    <citation type="submission" date="2019-07" db="EMBL/GenBank/DDBJ databases">
        <title>Genomic Encyclopedia of Type Strains, Phase III (KMG-III): the genomes of soil and plant-associated and newly described type strains.</title>
        <authorList>
            <person name="Whitman W."/>
        </authorList>
    </citation>
    <scope>NUCLEOTIDE SEQUENCE [LARGE SCALE GENOMIC DNA]</scope>
    <source>
        <strain evidence="1 2">BL24</strain>
    </source>
</reference>
<accession>A0A5S5CIY6</accession>
<name>A0A5S5CIY6_9BACL</name>
<dbReference type="OrthoDB" id="5326008at2"/>
<dbReference type="RefSeq" id="WP_148928616.1">
    <property type="nucleotide sequence ID" value="NZ_VNHS01000002.1"/>
</dbReference>
<evidence type="ECO:0000313" key="2">
    <source>
        <dbReference type="Proteomes" id="UP000323257"/>
    </source>
</evidence>
<dbReference type="AlphaFoldDB" id="A0A5S5CIY6"/>
<sequence length="210" mass="23432">MLTLEEVRGEYDAVYSLGHNCLPGVQMTRSGLRRYAGPIDWMGSPPLSGVTRALHDRFAHFMKLSNLSVVGIDPNAGCYLVKDLAYGIVSNHDFPVGTGAADPLLPYPSFSAKMKRRTDRMLDDMQTKDRLLFIRAEGTYPELFELSLTLQAMVRGDFRILFVQHGPVSAVATMGWHIPHVCALQIPLCADPFHDNDPHWRALLSGISHR</sequence>
<dbReference type="Proteomes" id="UP000323257">
    <property type="component" value="Unassembled WGS sequence"/>
</dbReference>
<comment type="caution">
    <text evidence="1">The sequence shown here is derived from an EMBL/GenBank/DDBJ whole genome shotgun (WGS) entry which is preliminary data.</text>
</comment>
<proteinExistence type="predicted"/>
<evidence type="ECO:0000313" key="1">
    <source>
        <dbReference type="EMBL" id="TYP78166.1"/>
    </source>
</evidence>
<dbReference type="EMBL" id="VNHS01000002">
    <property type="protein sequence ID" value="TYP78166.1"/>
    <property type="molecule type" value="Genomic_DNA"/>
</dbReference>
<organism evidence="1 2">
    <name type="scientific">Paenibacillus methanolicus</name>
    <dbReference type="NCBI Taxonomy" id="582686"/>
    <lineage>
        <taxon>Bacteria</taxon>
        <taxon>Bacillati</taxon>
        <taxon>Bacillota</taxon>
        <taxon>Bacilli</taxon>
        <taxon>Bacillales</taxon>
        <taxon>Paenibacillaceae</taxon>
        <taxon>Paenibacillus</taxon>
    </lineage>
</organism>
<protein>
    <submittedName>
        <fullName evidence="1">Putative papain-like cysteine peptidase DUF1796</fullName>
    </submittedName>
</protein>
<keyword evidence="2" id="KW-1185">Reference proteome</keyword>